<evidence type="ECO:0008006" key="3">
    <source>
        <dbReference type="Google" id="ProtNLM"/>
    </source>
</evidence>
<evidence type="ECO:0000256" key="1">
    <source>
        <dbReference type="SAM" id="MobiDB-lite"/>
    </source>
</evidence>
<proteinExistence type="predicted"/>
<feature type="compositionally biased region" description="Basic and acidic residues" evidence="1">
    <location>
        <begin position="90"/>
        <end position="103"/>
    </location>
</feature>
<comment type="caution">
    <text evidence="2">The sequence shown here is derived from an EMBL/GenBank/DDBJ whole genome shotgun (WGS) entry which is preliminary data.</text>
</comment>
<protein>
    <recommendedName>
        <fullName evidence="3">IS21 family transposase</fullName>
    </recommendedName>
</protein>
<dbReference type="AlphaFoldDB" id="A0A645I0N4"/>
<dbReference type="EMBL" id="VSSQ01103324">
    <property type="protein sequence ID" value="MPN44302.1"/>
    <property type="molecule type" value="Genomic_DNA"/>
</dbReference>
<sequence>MPPGKLFFADWNRDRFLRWAEKTGPATRRVVEAILDRAVVEQQAYRSCLGVLSLREKFGPLRLERACGVIASRTSSPTYRQLKNILEKKMDIPRTETPEEGAKKPQGRGFQRGAEYFGGGDHA</sequence>
<reference evidence="2" key="1">
    <citation type="submission" date="2019-08" db="EMBL/GenBank/DDBJ databases">
        <authorList>
            <person name="Kucharzyk K."/>
            <person name="Murdoch R.W."/>
            <person name="Higgins S."/>
            <person name="Loffler F."/>
        </authorList>
    </citation>
    <scope>NUCLEOTIDE SEQUENCE</scope>
</reference>
<organism evidence="2">
    <name type="scientific">bioreactor metagenome</name>
    <dbReference type="NCBI Taxonomy" id="1076179"/>
    <lineage>
        <taxon>unclassified sequences</taxon>
        <taxon>metagenomes</taxon>
        <taxon>ecological metagenomes</taxon>
    </lineage>
</organism>
<feature type="region of interest" description="Disordered" evidence="1">
    <location>
        <begin position="90"/>
        <end position="123"/>
    </location>
</feature>
<accession>A0A645I0N4</accession>
<name>A0A645I0N4_9ZZZZ</name>
<gene>
    <name evidence="2" type="ORF">SDC9_191864</name>
</gene>
<evidence type="ECO:0000313" key="2">
    <source>
        <dbReference type="EMBL" id="MPN44302.1"/>
    </source>
</evidence>